<dbReference type="EMBL" id="CAJOBA010048719">
    <property type="protein sequence ID" value="CAF4215694.1"/>
    <property type="molecule type" value="Genomic_DNA"/>
</dbReference>
<gene>
    <name evidence="3" type="ORF">OVA965_LOCUS33400</name>
    <name evidence="4" type="ORF">TMI583_LOCUS34289</name>
</gene>
<evidence type="ECO:0000313" key="4">
    <source>
        <dbReference type="EMBL" id="CAF4215694.1"/>
    </source>
</evidence>
<dbReference type="EMBL" id="CAJNOK010026971">
    <property type="protein sequence ID" value="CAF1411929.1"/>
    <property type="molecule type" value="Genomic_DNA"/>
</dbReference>
<name>A0A8S2FBE3_9BILA</name>
<reference evidence="3" key="1">
    <citation type="submission" date="2021-02" db="EMBL/GenBank/DDBJ databases">
        <authorList>
            <person name="Nowell W R."/>
        </authorList>
    </citation>
    <scope>NUCLEOTIDE SEQUENCE</scope>
</reference>
<evidence type="ECO:0000313" key="3">
    <source>
        <dbReference type="EMBL" id="CAF1411929.1"/>
    </source>
</evidence>
<evidence type="ECO:0000313" key="5">
    <source>
        <dbReference type="Proteomes" id="UP000677228"/>
    </source>
</evidence>
<accession>A0A8S2FBE3</accession>
<protein>
    <recommendedName>
        <fullName evidence="2">Aminotransferase class V domain-containing protein</fullName>
    </recommendedName>
</protein>
<keyword evidence="1" id="KW-0663">Pyridoxal phosphate</keyword>
<dbReference type="PANTHER" id="PTHR43092">
    <property type="entry name" value="L-CYSTEINE DESULFHYDRASE"/>
    <property type="match status" value="1"/>
</dbReference>
<dbReference type="AlphaFoldDB" id="A0A8S2FBE3"/>
<dbReference type="InterPro" id="IPR000192">
    <property type="entry name" value="Aminotrans_V_dom"/>
</dbReference>
<dbReference type="Gene3D" id="3.40.640.10">
    <property type="entry name" value="Type I PLP-dependent aspartate aminotransferase-like (Major domain)"/>
    <property type="match status" value="1"/>
</dbReference>
<dbReference type="InterPro" id="IPR015421">
    <property type="entry name" value="PyrdxlP-dep_Trfase_major"/>
</dbReference>
<dbReference type="SUPFAM" id="SSF53383">
    <property type="entry name" value="PLP-dependent transferases"/>
    <property type="match status" value="1"/>
</dbReference>
<evidence type="ECO:0000256" key="1">
    <source>
        <dbReference type="ARBA" id="ARBA00022898"/>
    </source>
</evidence>
<evidence type="ECO:0000259" key="2">
    <source>
        <dbReference type="Pfam" id="PF00266"/>
    </source>
</evidence>
<sequence>MVRLTLWCTTALKANASTLNIRIAIISHVSAYPVVILPVNELVKLFHEYKIPVIVDGAHCIGNINVNIEKMSNVDYYFTNTHKWLFSSKSSGLLYIRHDHQQLYVPASAVVDQAMTDDFESRFIWTGTRDRTSFCAILTALDYRESLGGEERIMSYNRALARYGGHYLSRLWDTQVLAPDSMQSAMTNIQVPTNNFTACQTVAGQLYNTYNTMVSGASNISPTFGNIACYYRLSAQIYQDKSDWQTLGALIVQLLKALNAYAPGPKALQLKAVSACLLWMCRSGVQTLWNDRTRLNEELSHVSNLIQTVQNELNQIKRSIGQKDTYLPDTASNQTTLEQQFLSIKQIVAGIEFVSYDGIFDLENKKWHGLMRARLNLHGDGNAGRTHMLLFVVVMRGAFWIHFD</sequence>
<organism evidence="3 5">
    <name type="scientific">Didymodactylos carnosus</name>
    <dbReference type="NCBI Taxonomy" id="1234261"/>
    <lineage>
        <taxon>Eukaryota</taxon>
        <taxon>Metazoa</taxon>
        <taxon>Spiralia</taxon>
        <taxon>Gnathifera</taxon>
        <taxon>Rotifera</taxon>
        <taxon>Eurotatoria</taxon>
        <taxon>Bdelloidea</taxon>
        <taxon>Philodinida</taxon>
        <taxon>Philodinidae</taxon>
        <taxon>Didymodactylos</taxon>
    </lineage>
</organism>
<dbReference type="InterPro" id="IPR015424">
    <property type="entry name" value="PyrdxlP-dep_Trfase"/>
</dbReference>
<proteinExistence type="predicted"/>
<dbReference type="Proteomes" id="UP000677228">
    <property type="component" value="Unassembled WGS sequence"/>
</dbReference>
<dbReference type="Pfam" id="PF00266">
    <property type="entry name" value="Aminotran_5"/>
    <property type="match status" value="1"/>
</dbReference>
<dbReference type="PANTHER" id="PTHR43092:SF2">
    <property type="entry name" value="HERCYNYLCYSTEINE SULFOXIDE LYASE"/>
    <property type="match status" value="1"/>
</dbReference>
<feature type="domain" description="Aminotransferase class V" evidence="2">
    <location>
        <begin position="20"/>
        <end position="245"/>
    </location>
</feature>
<comment type="caution">
    <text evidence="3">The sequence shown here is derived from an EMBL/GenBank/DDBJ whole genome shotgun (WGS) entry which is preliminary data.</text>
</comment>
<dbReference type="Proteomes" id="UP000682733">
    <property type="component" value="Unassembled WGS sequence"/>
</dbReference>